<dbReference type="InterPro" id="IPR037164">
    <property type="entry name" value="Satellite_virus_coat_sf"/>
</dbReference>
<dbReference type="GO" id="GO:0019028">
    <property type="term" value="C:viral capsid"/>
    <property type="evidence" value="ECO:0007669"/>
    <property type="project" value="UniProtKB-KW"/>
</dbReference>
<dbReference type="Gene3D" id="2.60.120.220">
    <property type="entry name" value="Satellite virus coat domain"/>
    <property type="match status" value="1"/>
</dbReference>
<evidence type="ECO:0000313" key="4">
    <source>
        <dbReference type="EMBL" id="AQQ72946.1"/>
    </source>
</evidence>
<dbReference type="GO" id="GO:0005198">
    <property type="term" value="F:structural molecule activity"/>
    <property type="evidence" value="ECO:0007669"/>
    <property type="project" value="InterPro"/>
</dbReference>
<dbReference type="OrthoDB" id="33640at10239"/>
<dbReference type="Proteomes" id="UP000201124">
    <property type="component" value="Segment"/>
</dbReference>
<keyword evidence="2" id="KW-0167">Capsid protein</keyword>
<evidence type="ECO:0000256" key="1">
    <source>
        <dbReference type="ARBA" id="ARBA00004328"/>
    </source>
</evidence>
<organism evidence="4">
    <name type="scientific">Cassava satellite virus</name>
    <dbReference type="NCBI Taxonomy" id="1958957"/>
    <lineage>
        <taxon>Viruses</taxon>
        <taxon>unclassified satellites</taxon>
        <taxon>RNA satellites</taxon>
    </lineage>
</organism>
<dbReference type="GeneID" id="31079489"/>
<proteinExistence type="predicted"/>
<dbReference type="KEGG" id="vg:31079489"/>
<dbReference type="Pfam" id="PF06184">
    <property type="entry name" value="Potex_coat"/>
    <property type="match status" value="1"/>
</dbReference>
<comment type="subcellular location">
    <subcellularLocation>
        <location evidence="1">Virion</location>
    </subcellularLocation>
</comment>
<evidence type="ECO:0000256" key="2">
    <source>
        <dbReference type="ARBA" id="ARBA00022561"/>
    </source>
</evidence>
<dbReference type="InterPro" id="IPR010392">
    <property type="entry name" value="Satellite_virus_coat"/>
</dbReference>
<dbReference type="RefSeq" id="YP_009345894.1">
    <property type="nucleotide sequence ID" value="NC_033817.1"/>
</dbReference>
<name>A0A1S5XW15_9VIRU</name>
<protein>
    <submittedName>
        <fullName evidence="4">ORF1</fullName>
    </submittedName>
</protein>
<dbReference type="EMBL" id="KY607769">
    <property type="protein sequence ID" value="AQQ72946.1"/>
    <property type="molecule type" value="Genomic_RNA"/>
</dbReference>
<evidence type="ECO:0000256" key="3">
    <source>
        <dbReference type="ARBA" id="ARBA00022844"/>
    </source>
</evidence>
<keyword evidence="3" id="KW-0946">Virion</keyword>
<sequence>MGRSRNRGRRRRVRRFRPRVPALTTLNYTTASAGSQTTLARKDFQVLAGCGDRSFKIVGLKLTVAALSEPVIIQVHVFNPGGQEIGLNNTLIADTRTNLNLRIPSSFKEWWQGETALSTTLVRVDLLRTYDGQKAKVTFLLSCLVRLGSPELTGRS</sequence>
<dbReference type="SUPFAM" id="SSF88650">
    <property type="entry name" value="Satellite viruses"/>
    <property type="match status" value="1"/>
</dbReference>
<reference evidence="4" key="1">
    <citation type="submission" date="2017-02" db="EMBL/GenBank/DDBJ databases">
        <title>Detection and characterization of a novel viral satellite from cassava plants.</title>
        <authorList>
            <person name="Souza A.N."/>
            <person name="Silva F.N."/>
            <person name="Carvalho C.M."/>
        </authorList>
    </citation>
    <scope>NUCLEOTIDE SEQUENCE [LARGE SCALE GENOMIC DNA]</scope>
    <source>
        <strain evidence="4">Casatv_Br</strain>
    </source>
</reference>
<accession>A0A1S5XW15</accession>